<dbReference type="InterPro" id="IPR016195">
    <property type="entry name" value="Pol/histidinol_Pase-like"/>
</dbReference>
<dbReference type="SMART" id="SM00481">
    <property type="entry name" value="POLIIIAc"/>
    <property type="match status" value="1"/>
</dbReference>
<accession>A0AAE3HYP8</accession>
<feature type="domain" description="Polymerase/histidinol phosphatase N-terminal" evidence="1">
    <location>
        <begin position="22"/>
        <end position="87"/>
    </location>
</feature>
<dbReference type="SUPFAM" id="SSF89550">
    <property type="entry name" value="PHP domain-like"/>
    <property type="match status" value="1"/>
</dbReference>
<name>A0AAE3HYP8_9GAMM</name>
<evidence type="ECO:0000259" key="1">
    <source>
        <dbReference type="SMART" id="SM00481"/>
    </source>
</evidence>
<evidence type="ECO:0000313" key="2">
    <source>
        <dbReference type="EMBL" id="MCS5712510.1"/>
    </source>
</evidence>
<dbReference type="InterPro" id="IPR004013">
    <property type="entry name" value="PHP_dom"/>
</dbReference>
<dbReference type="AlphaFoldDB" id="A0AAE3HYP8"/>
<dbReference type="CDD" id="cd07438">
    <property type="entry name" value="PHP_HisPPase_AMP"/>
    <property type="match status" value="1"/>
</dbReference>
<dbReference type="PANTHER" id="PTHR42924:SF3">
    <property type="entry name" value="POLYMERASE_HISTIDINOL PHOSPHATASE N-TERMINAL DOMAIN-CONTAINING PROTEIN"/>
    <property type="match status" value="1"/>
</dbReference>
<dbReference type="Pfam" id="PF02811">
    <property type="entry name" value="PHP"/>
    <property type="match status" value="1"/>
</dbReference>
<gene>
    <name evidence="2" type="ORF">HT99x_013805</name>
</gene>
<reference evidence="2" key="2">
    <citation type="submission" date="2021-06" db="EMBL/GenBank/DDBJ databases">
        <title>Genomic Description and Analysis of Intracellular Bacteria, Candidatus Berkiella cookevillensis and Candidatus Berkiella aquae.</title>
        <authorList>
            <person name="Kidane D.T."/>
            <person name="Mehari Y.T."/>
            <person name="Rice F.C."/>
            <person name="Arivett B.A."/>
            <person name="Farone A.L."/>
            <person name="Berk S.G."/>
            <person name="Farone M.B."/>
        </authorList>
    </citation>
    <scope>NUCLEOTIDE SEQUENCE</scope>
    <source>
        <strain evidence="2">HT99</strain>
    </source>
</reference>
<dbReference type="InterPro" id="IPR003141">
    <property type="entry name" value="Pol/His_phosphatase_N"/>
</dbReference>
<dbReference type="GO" id="GO:0035312">
    <property type="term" value="F:5'-3' DNA exonuclease activity"/>
    <property type="evidence" value="ECO:0007669"/>
    <property type="project" value="TreeGrafter"/>
</dbReference>
<keyword evidence="3" id="KW-1185">Reference proteome</keyword>
<dbReference type="Gene3D" id="1.10.150.650">
    <property type="match status" value="1"/>
</dbReference>
<dbReference type="Proteomes" id="UP000051497">
    <property type="component" value="Unassembled WGS sequence"/>
</dbReference>
<dbReference type="EMBL" id="LKAJ02000001">
    <property type="protein sequence ID" value="MCS5712510.1"/>
    <property type="molecule type" value="Genomic_DNA"/>
</dbReference>
<dbReference type="PANTHER" id="PTHR42924">
    <property type="entry name" value="EXONUCLEASE"/>
    <property type="match status" value="1"/>
</dbReference>
<dbReference type="RefSeq" id="WP_139016561.1">
    <property type="nucleotide sequence ID" value="NZ_LKAJ02000001.1"/>
</dbReference>
<organism evidence="2 3">
    <name type="scientific">Candidatus Berkiella aquae</name>
    <dbReference type="NCBI Taxonomy" id="295108"/>
    <lineage>
        <taxon>Bacteria</taxon>
        <taxon>Pseudomonadati</taxon>
        <taxon>Pseudomonadota</taxon>
        <taxon>Gammaproteobacteria</taxon>
        <taxon>Candidatus Berkiellales</taxon>
        <taxon>Candidatus Berkiellaceae</taxon>
        <taxon>Candidatus Berkiella</taxon>
    </lineage>
</organism>
<reference evidence="2" key="1">
    <citation type="journal article" date="2016" name="Genome Announc.">
        <title>Draft Genome Sequences of Two Novel Amoeba-Resistant Intranuclear Bacteria, 'Candidatus Berkiella cookevillensis' and 'Candidatus Berkiella aquae'.</title>
        <authorList>
            <person name="Mehari Y.T."/>
            <person name="Arivett B.A."/>
            <person name="Farone A.L."/>
            <person name="Gunderson J.H."/>
            <person name="Farone M.B."/>
        </authorList>
    </citation>
    <scope>NUCLEOTIDE SEQUENCE</scope>
    <source>
        <strain evidence="2">HT99</strain>
    </source>
</reference>
<evidence type="ECO:0000313" key="3">
    <source>
        <dbReference type="Proteomes" id="UP000051497"/>
    </source>
</evidence>
<protein>
    <submittedName>
        <fullName evidence="2">PHP domain-containing protein</fullName>
    </submittedName>
</protein>
<comment type="caution">
    <text evidence="2">The sequence shown here is derived from an EMBL/GenBank/DDBJ whole genome shotgun (WGS) entry which is preliminary data.</text>
</comment>
<proteinExistence type="predicted"/>
<dbReference type="GO" id="GO:0004534">
    <property type="term" value="F:5'-3' RNA exonuclease activity"/>
    <property type="evidence" value="ECO:0007669"/>
    <property type="project" value="TreeGrafter"/>
</dbReference>
<dbReference type="InterPro" id="IPR052018">
    <property type="entry name" value="PHP_domain"/>
</dbReference>
<sequence>MPITSQTASTTQNPLMQAPNKADCHCHTVFSDGTLTPVALLTLAKEKQLTGLSITDHDTVDAYPIAIPYAAELGITLVPGIEISAHYQNTSIHVLGYAFDLQDAGLRRLCERLQTDRESRNEKILLKLARLNLPISMSEIKTAFPTGTIGRPHIAKLMVEKGYVKTMQKAFQRYLGEKQRCYVGGMTITVEQAITTIQNAGGFAVLAHPHSLPNKILSALTQMPFDGVEVYYGPLSAKQESPILSLALRKNWMITGGSDFHGGQKSYASLGASFTPSETFDQFVARTKSHFPALACL</sequence>
<dbReference type="Gene3D" id="3.20.20.140">
    <property type="entry name" value="Metal-dependent hydrolases"/>
    <property type="match status" value="1"/>
</dbReference>